<feature type="transmembrane region" description="Helical" evidence="7">
    <location>
        <begin position="188"/>
        <end position="205"/>
    </location>
</feature>
<keyword evidence="8" id="KW-0449">Lipoprotein</keyword>
<evidence type="ECO:0000256" key="3">
    <source>
        <dbReference type="ARBA" id="ARBA00022679"/>
    </source>
</evidence>
<evidence type="ECO:0000256" key="6">
    <source>
        <dbReference type="ARBA" id="ARBA00023136"/>
    </source>
</evidence>
<name>F4QSH0_9CAUL</name>
<dbReference type="Proteomes" id="UP000006512">
    <property type="component" value="Unassembled WGS sequence"/>
</dbReference>
<dbReference type="AlphaFoldDB" id="F4QSH0"/>
<dbReference type="GO" id="GO:0008961">
    <property type="term" value="F:phosphatidylglycerol-prolipoprotein diacylglyceryl transferase activity"/>
    <property type="evidence" value="ECO:0007669"/>
    <property type="project" value="UniProtKB-UniRule"/>
</dbReference>
<dbReference type="Pfam" id="PF01790">
    <property type="entry name" value="LGT"/>
    <property type="match status" value="1"/>
</dbReference>
<feature type="transmembrane region" description="Helical" evidence="7">
    <location>
        <begin position="217"/>
        <end position="233"/>
    </location>
</feature>
<evidence type="ECO:0000256" key="5">
    <source>
        <dbReference type="ARBA" id="ARBA00022989"/>
    </source>
</evidence>
<keyword evidence="9" id="KW-1185">Reference proteome</keyword>
<sequence length="285" mass="31899">MTLPDIDPVIFQLGPVAIRWYALAYIAGIVLGWLYLGRLIRNESLWTPRQPPVNTDQLDDLVVWMTLGIIIGGRIGFILFYDMSLIWRDFFQVFMIQNGGMSFHGGFVGVVAATVIYARVKKFDLPQLLNLGDLLACAAPIGLFFGRIANFINGELWGRETTAPWGIIFCNSHTCSGGQGIVRHPSQLYEAATEGLILFAVAWYLAHVRKEFKRPGLITGVFIAGYGIFRILIEMVREPDEQMWDFFKNVITMGQTLSLLMVIAGAAFIWHALRKDSPSTGKHVA</sequence>
<dbReference type="GO" id="GO:0042158">
    <property type="term" value="P:lipoprotein biosynthetic process"/>
    <property type="evidence" value="ECO:0007669"/>
    <property type="project" value="UniProtKB-UniRule"/>
</dbReference>
<evidence type="ECO:0000256" key="1">
    <source>
        <dbReference type="ARBA" id="ARBA00007150"/>
    </source>
</evidence>
<dbReference type="GO" id="GO:0005886">
    <property type="term" value="C:plasma membrane"/>
    <property type="evidence" value="ECO:0007669"/>
    <property type="project" value="UniProtKB-SubCell"/>
</dbReference>
<feature type="transmembrane region" description="Helical" evidence="7">
    <location>
        <begin position="101"/>
        <end position="120"/>
    </location>
</feature>
<dbReference type="NCBIfam" id="TIGR00544">
    <property type="entry name" value="lgt"/>
    <property type="match status" value="1"/>
</dbReference>
<feature type="transmembrane region" description="Helical" evidence="7">
    <location>
        <begin position="20"/>
        <end position="40"/>
    </location>
</feature>
<dbReference type="UniPathway" id="UPA00664"/>
<dbReference type="RefSeq" id="WP_006274885.1">
    <property type="nucleotide sequence ID" value="NZ_GL883080.1"/>
</dbReference>
<evidence type="ECO:0000313" key="9">
    <source>
        <dbReference type="Proteomes" id="UP000006512"/>
    </source>
</evidence>
<comment type="similarity">
    <text evidence="1 7">Belongs to the Lgt family.</text>
</comment>
<keyword evidence="8" id="KW-0328">Glycosyltransferase</keyword>
<comment type="catalytic activity">
    <reaction evidence="7">
        <text>L-cysteinyl-[prolipoprotein] + a 1,2-diacyl-sn-glycero-3-phospho-(1'-sn-glycerol) = an S-1,2-diacyl-sn-glyceryl-L-cysteinyl-[prolipoprotein] + sn-glycerol 1-phosphate + H(+)</text>
        <dbReference type="Rhea" id="RHEA:56712"/>
        <dbReference type="Rhea" id="RHEA-COMP:14679"/>
        <dbReference type="Rhea" id="RHEA-COMP:14680"/>
        <dbReference type="ChEBI" id="CHEBI:15378"/>
        <dbReference type="ChEBI" id="CHEBI:29950"/>
        <dbReference type="ChEBI" id="CHEBI:57685"/>
        <dbReference type="ChEBI" id="CHEBI:64716"/>
        <dbReference type="ChEBI" id="CHEBI:140658"/>
        <dbReference type="EC" id="2.5.1.145"/>
    </reaction>
</comment>
<keyword evidence="2 7" id="KW-1003">Cell membrane</keyword>
<dbReference type="PANTHER" id="PTHR30589:SF0">
    <property type="entry name" value="PHOSPHATIDYLGLYCEROL--PROLIPOPROTEIN DIACYLGLYCERYL TRANSFERASE"/>
    <property type="match status" value="1"/>
</dbReference>
<organism evidence="8 9">
    <name type="scientific">Asticcacaulis biprosthecium C19</name>
    <dbReference type="NCBI Taxonomy" id="715226"/>
    <lineage>
        <taxon>Bacteria</taxon>
        <taxon>Pseudomonadati</taxon>
        <taxon>Pseudomonadota</taxon>
        <taxon>Alphaproteobacteria</taxon>
        <taxon>Caulobacterales</taxon>
        <taxon>Caulobacteraceae</taxon>
        <taxon>Asticcacaulis</taxon>
    </lineage>
</organism>
<accession>F4QSH0</accession>
<dbReference type="HAMAP" id="MF_01147">
    <property type="entry name" value="Lgt"/>
    <property type="match status" value="1"/>
</dbReference>
<keyword evidence="6 7" id="KW-0472">Membrane</keyword>
<dbReference type="HOGENOM" id="CLU_013386_1_0_5"/>
<dbReference type="OrthoDB" id="871140at2"/>
<evidence type="ECO:0000256" key="4">
    <source>
        <dbReference type="ARBA" id="ARBA00022692"/>
    </source>
</evidence>
<evidence type="ECO:0000256" key="7">
    <source>
        <dbReference type="HAMAP-Rule" id="MF_01147"/>
    </source>
</evidence>
<dbReference type="EC" id="2.5.1.145" evidence="7"/>
<dbReference type="PANTHER" id="PTHR30589">
    <property type="entry name" value="PROLIPOPROTEIN DIACYLGLYCERYL TRANSFERASE"/>
    <property type="match status" value="1"/>
</dbReference>
<comment type="subcellular location">
    <subcellularLocation>
        <location evidence="7">Cell membrane</location>
        <topology evidence="7">Multi-pass membrane protein</topology>
    </subcellularLocation>
</comment>
<feature type="binding site" evidence="7">
    <location>
        <position position="147"/>
    </location>
    <ligand>
        <name>a 1,2-diacyl-sn-glycero-3-phospho-(1'-sn-glycerol)</name>
        <dbReference type="ChEBI" id="CHEBI:64716"/>
    </ligand>
</feature>
<keyword evidence="5 7" id="KW-1133">Transmembrane helix</keyword>
<keyword evidence="3 7" id="KW-0808">Transferase</keyword>
<reference evidence="9" key="1">
    <citation type="submission" date="2011-03" db="EMBL/GenBank/DDBJ databases">
        <title>Draft genome sequence of Brevundimonas diminuta.</title>
        <authorList>
            <person name="Brown P.J.B."/>
            <person name="Buechlein A."/>
            <person name="Hemmerich C."/>
            <person name="Brun Y.V."/>
        </authorList>
    </citation>
    <scope>NUCLEOTIDE SEQUENCE [LARGE SCALE GENOMIC DNA]</scope>
    <source>
        <strain evidence="9">C19</strain>
    </source>
</reference>
<dbReference type="InterPro" id="IPR001640">
    <property type="entry name" value="Lgt"/>
</dbReference>
<dbReference type="STRING" id="715226.ABI_41130"/>
<gene>
    <name evidence="7 8" type="primary">lgt</name>
    <name evidence="8" type="ORF">ABI_41130</name>
</gene>
<dbReference type="eggNOG" id="COG0682">
    <property type="taxonomic scope" value="Bacteria"/>
</dbReference>
<dbReference type="EMBL" id="GL883080">
    <property type="protein sequence ID" value="EGF89690.1"/>
    <property type="molecule type" value="Genomic_DNA"/>
</dbReference>
<feature type="transmembrane region" description="Helical" evidence="7">
    <location>
        <begin position="61"/>
        <end position="81"/>
    </location>
</feature>
<dbReference type="PROSITE" id="PS01311">
    <property type="entry name" value="LGT"/>
    <property type="match status" value="1"/>
</dbReference>
<comment type="pathway">
    <text evidence="7">Protein modification; lipoprotein biosynthesis (diacylglyceryl transfer).</text>
</comment>
<comment type="function">
    <text evidence="7">Catalyzes the transfer of the diacylglyceryl group from phosphatidylglycerol to the sulfhydryl group of the N-terminal cysteine of a prolipoprotein, the first step in the formation of mature lipoproteins.</text>
</comment>
<proteinExistence type="inferred from homology"/>
<protein>
    <recommendedName>
        <fullName evidence="7">Phosphatidylglycerol--prolipoprotein diacylglyceryl transferase</fullName>
        <ecNumber evidence="7">2.5.1.145</ecNumber>
    </recommendedName>
</protein>
<keyword evidence="4 7" id="KW-0812">Transmembrane</keyword>
<feature type="transmembrane region" description="Helical" evidence="7">
    <location>
        <begin position="132"/>
        <end position="152"/>
    </location>
</feature>
<feature type="transmembrane region" description="Helical" evidence="7">
    <location>
        <begin position="253"/>
        <end position="273"/>
    </location>
</feature>
<evidence type="ECO:0000256" key="2">
    <source>
        <dbReference type="ARBA" id="ARBA00022475"/>
    </source>
</evidence>
<evidence type="ECO:0000313" key="8">
    <source>
        <dbReference type="EMBL" id="EGF89690.1"/>
    </source>
</evidence>